<dbReference type="OrthoDB" id="419121at2759"/>
<sequence length="247" mass="26985">MHVNGEPMYVSAQREPKEPLYITILDGRVQPTLALDELSFNGGQDSWGVGNGSESAQPGNCLQRGSPASSRRSASTSTTCSGPVDEPEDHGQIGGLPSTPVRLIWCEGNPDKRKEQMQACASQLSLSPRHFGSPSSFTRWYFEQTGPGQVAKLGPVLVVGWREAKPCGAAIKAALTGNMEGLRNDCKRPQLSQQVRAVRVMIILADSSTQGRKVRDWIKSEDFLSKIMQFRVIVDVDNLGSVLREFL</sequence>
<dbReference type="AlphaFoldDB" id="A0A9P1D4G3"/>
<dbReference type="EMBL" id="CAMXCT010003144">
    <property type="protein sequence ID" value="CAI4002706.1"/>
    <property type="molecule type" value="Genomic_DNA"/>
</dbReference>
<dbReference type="EMBL" id="CAMXCT020003144">
    <property type="protein sequence ID" value="CAL1156081.1"/>
    <property type="molecule type" value="Genomic_DNA"/>
</dbReference>
<dbReference type="Proteomes" id="UP001152797">
    <property type="component" value="Unassembled WGS sequence"/>
</dbReference>
<protein>
    <submittedName>
        <fullName evidence="2">Uncharacterized protein</fullName>
    </submittedName>
</protein>
<comment type="caution">
    <text evidence="2">The sequence shown here is derived from an EMBL/GenBank/DDBJ whole genome shotgun (WGS) entry which is preliminary data.</text>
</comment>
<accession>A0A9P1D4G3</accession>
<reference evidence="3 4" key="2">
    <citation type="submission" date="2024-05" db="EMBL/GenBank/DDBJ databases">
        <authorList>
            <person name="Chen Y."/>
            <person name="Shah S."/>
            <person name="Dougan E. K."/>
            <person name="Thang M."/>
            <person name="Chan C."/>
        </authorList>
    </citation>
    <scope>NUCLEOTIDE SEQUENCE [LARGE SCALE GENOMIC DNA]</scope>
</reference>
<feature type="compositionally biased region" description="Low complexity" evidence="1">
    <location>
        <begin position="64"/>
        <end position="82"/>
    </location>
</feature>
<feature type="region of interest" description="Disordered" evidence="1">
    <location>
        <begin position="45"/>
        <end position="96"/>
    </location>
</feature>
<organism evidence="2">
    <name type="scientific">Cladocopium goreaui</name>
    <dbReference type="NCBI Taxonomy" id="2562237"/>
    <lineage>
        <taxon>Eukaryota</taxon>
        <taxon>Sar</taxon>
        <taxon>Alveolata</taxon>
        <taxon>Dinophyceae</taxon>
        <taxon>Suessiales</taxon>
        <taxon>Symbiodiniaceae</taxon>
        <taxon>Cladocopium</taxon>
    </lineage>
</organism>
<evidence type="ECO:0000313" key="2">
    <source>
        <dbReference type="EMBL" id="CAI4002706.1"/>
    </source>
</evidence>
<evidence type="ECO:0000313" key="3">
    <source>
        <dbReference type="EMBL" id="CAL4790018.1"/>
    </source>
</evidence>
<evidence type="ECO:0000313" key="4">
    <source>
        <dbReference type="Proteomes" id="UP001152797"/>
    </source>
</evidence>
<evidence type="ECO:0000256" key="1">
    <source>
        <dbReference type="SAM" id="MobiDB-lite"/>
    </source>
</evidence>
<reference evidence="2" key="1">
    <citation type="submission" date="2022-10" db="EMBL/GenBank/DDBJ databases">
        <authorList>
            <person name="Chen Y."/>
            <person name="Dougan E. K."/>
            <person name="Chan C."/>
            <person name="Rhodes N."/>
            <person name="Thang M."/>
        </authorList>
    </citation>
    <scope>NUCLEOTIDE SEQUENCE</scope>
</reference>
<name>A0A9P1D4G3_9DINO</name>
<keyword evidence="4" id="KW-1185">Reference proteome</keyword>
<proteinExistence type="predicted"/>
<gene>
    <name evidence="2" type="ORF">C1SCF055_LOCUS28643</name>
</gene>
<dbReference type="EMBL" id="CAMXCT030003144">
    <property type="protein sequence ID" value="CAL4790018.1"/>
    <property type="molecule type" value="Genomic_DNA"/>
</dbReference>